<evidence type="ECO:0000256" key="1">
    <source>
        <dbReference type="ARBA" id="ARBA00022729"/>
    </source>
</evidence>
<dbReference type="Proteomes" id="UP001476798">
    <property type="component" value="Unassembled WGS sequence"/>
</dbReference>
<evidence type="ECO:0000256" key="2">
    <source>
        <dbReference type="ARBA" id="ARBA00022737"/>
    </source>
</evidence>
<organism evidence="8 9">
    <name type="scientific">Goodea atripinnis</name>
    <dbReference type="NCBI Taxonomy" id="208336"/>
    <lineage>
        <taxon>Eukaryota</taxon>
        <taxon>Metazoa</taxon>
        <taxon>Chordata</taxon>
        <taxon>Craniata</taxon>
        <taxon>Vertebrata</taxon>
        <taxon>Euteleostomi</taxon>
        <taxon>Actinopterygii</taxon>
        <taxon>Neopterygii</taxon>
        <taxon>Teleostei</taxon>
        <taxon>Neoteleostei</taxon>
        <taxon>Acanthomorphata</taxon>
        <taxon>Ovalentaria</taxon>
        <taxon>Atherinomorphae</taxon>
        <taxon>Cyprinodontiformes</taxon>
        <taxon>Goodeidae</taxon>
        <taxon>Goodea</taxon>
    </lineage>
</organism>
<dbReference type="SUPFAM" id="SSF57196">
    <property type="entry name" value="EGF/Laminin"/>
    <property type="match status" value="1"/>
</dbReference>
<evidence type="ECO:0000256" key="6">
    <source>
        <dbReference type="PROSITE-ProRule" id="PRU00460"/>
    </source>
</evidence>
<dbReference type="PROSITE" id="PS50027">
    <property type="entry name" value="EGF_LAM_2"/>
    <property type="match status" value="1"/>
</dbReference>
<reference evidence="8 9" key="1">
    <citation type="submission" date="2021-06" db="EMBL/GenBank/DDBJ databases">
        <authorList>
            <person name="Palmer J.M."/>
        </authorList>
    </citation>
    <scope>NUCLEOTIDE SEQUENCE [LARGE SCALE GENOMIC DNA]</scope>
    <source>
        <strain evidence="8 9">GA_2019</strain>
        <tissue evidence="8">Muscle</tissue>
    </source>
</reference>
<dbReference type="Gene3D" id="2.10.25.10">
    <property type="entry name" value="Laminin"/>
    <property type="match status" value="1"/>
</dbReference>
<evidence type="ECO:0000259" key="7">
    <source>
        <dbReference type="PROSITE" id="PS50027"/>
    </source>
</evidence>
<gene>
    <name evidence="8" type="ORF">GOODEAATRI_010737</name>
</gene>
<feature type="disulfide bond" evidence="6">
    <location>
        <begin position="30"/>
        <end position="44"/>
    </location>
</feature>
<feature type="non-terminal residue" evidence="8">
    <location>
        <position position="1"/>
    </location>
</feature>
<comment type="caution">
    <text evidence="8">The sequence shown here is derived from an EMBL/GenBank/DDBJ whole genome shotgun (WGS) entry which is preliminary data.</text>
</comment>
<feature type="disulfide bond" evidence="6">
    <location>
        <begin position="18"/>
        <end position="27"/>
    </location>
</feature>
<evidence type="ECO:0000256" key="4">
    <source>
        <dbReference type="ARBA" id="ARBA00023180"/>
    </source>
</evidence>
<sequence>CQCNGHSTCVNGSVCEQCRNLTTGPHCETCMPGYHGDPTNGGKCQDVTQKTVTLAIHSEEPVTHSYAQGRWSILALWHQGRLFDDRMTCHENVKCLTWSDLTTASMRRRQESKTLKPVLTSGHYQSSLSFVTLLCKHDTHYSQKGH</sequence>
<dbReference type="InterPro" id="IPR002049">
    <property type="entry name" value="LE_dom"/>
</dbReference>
<keyword evidence="4" id="KW-0325">Glycoprotein</keyword>
<dbReference type="PROSITE" id="PS01248">
    <property type="entry name" value="EGF_LAM_1"/>
    <property type="match status" value="1"/>
</dbReference>
<keyword evidence="5 6" id="KW-0424">Laminin EGF-like domain</keyword>
<evidence type="ECO:0000256" key="5">
    <source>
        <dbReference type="ARBA" id="ARBA00023292"/>
    </source>
</evidence>
<evidence type="ECO:0000313" key="8">
    <source>
        <dbReference type="EMBL" id="MEQ2174720.1"/>
    </source>
</evidence>
<evidence type="ECO:0000313" key="9">
    <source>
        <dbReference type="Proteomes" id="UP001476798"/>
    </source>
</evidence>
<keyword evidence="2" id="KW-0677">Repeat</keyword>
<dbReference type="EMBL" id="JAHRIO010050612">
    <property type="protein sequence ID" value="MEQ2174720.1"/>
    <property type="molecule type" value="Genomic_DNA"/>
</dbReference>
<name>A0ABV0NTV2_9TELE</name>
<keyword evidence="9" id="KW-1185">Reference proteome</keyword>
<feature type="domain" description="Laminin EGF-like" evidence="7">
    <location>
        <begin position="1"/>
        <end position="46"/>
    </location>
</feature>
<dbReference type="CDD" id="cd00055">
    <property type="entry name" value="EGF_Lam"/>
    <property type="match status" value="1"/>
</dbReference>
<dbReference type="Pfam" id="PF24973">
    <property type="entry name" value="EGF_LMN_ATRN"/>
    <property type="match status" value="1"/>
</dbReference>
<dbReference type="SMART" id="SM00180">
    <property type="entry name" value="EGF_Lam"/>
    <property type="match status" value="1"/>
</dbReference>
<keyword evidence="1" id="KW-0732">Signal</keyword>
<comment type="caution">
    <text evidence="6">Lacks conserved residue(s) required for the propagation of feature annotation.</text>
</comment>
<protein>
    <recommendedName>
        <fullName evidence="7">Laminin EGF-like domain-containing protein</fullName>
    </recommendedName>
</protein>
<evidence type="ECO:0000256" key="3">
    <source>
        <dbReference type="ARBA" id="ARBA00023157"/>
    </source>
</evidence>
<accession>A0ABV0NTV2</accession>
<dbReference type="InterPro" id="IPR056863">
    <property type="entry name" value="LMN_ATRN_NET-like_EGF"/>
</dbReference>
<keyword evidence="3 6" id="KW-1015">Disulfide bond</keyword>
<proteinExistence type="predicted"/>